<keyword evidence="3" id="KW-1185">Reference proteome</keyword>
<protein>
    <submittedName>
        <fullName evidence="2">Uncharacterized protein</fullName>
    </submittedName>
</protein>
<feature type="compositionally biased region" description="Basic and acidic residues" evidence="1">
    <location>
        <begin position="132"/>
        <end position="157"/>
    </location>
</feature>
<feature type="region of interest" description="Disordered" evidence="1">
    <location>
        <begin position="53"/>
        <end position="157"/>
    </location>
</feature>
<comment type="caution">
    <text evidence="2">The sequence shown here is derived from an EMBL/GenBank/DDBJ whole genome shotgun (WGS) entry which is preliminary data.</text>
</comment>
<accession>A0A8H5GKM8</accession>
<dbReference type="Proteomes" id="UP000559256">
    <property type="component" value="Unassembled WGS sequence"/>
</dbReference>
<gene>
    <name evidence="2" type="ORF">D9758_006552</name>
</gene>
<name>A0A8H5GKM8_9AGAR</name>
<evidence type="ECO:0000313" key="2">
    <source>
        <dbReference type="EMBL" id="KAF5366811.1"/>
    </source>
</evidence>
<dbReference type="OrthoDB" id="3198959at2759"/>
<reference evidence="2 3" key="1">
    <citation type="journal article" date="2020" name="ISME J.">
        <title>Uncovering the hidden diversity of litter-decomposition mechanisms in mushroom-forming fungi.</title>
        <authorList>
            <person name="Floudas D."/>
            <person name="Bentzer J."/>
            <person name="Ahren D."/>
            <person name="Johansson T."/>
            <person name="Persson P."/>
            <person name="Tunlid A."/>
        </authorList>
    </citation>
    <scope>NUCLEOTIDE SEQUENCE [LARGE SCALE GENOMIC DNA]</scope>
    <source>
        <strain evidence="2 3">CBS 291.85</strain>
    </source>
</reference>
<organism evidence="2 3">
    <name type="scientific">Tetrapyrgos nigripes</name>
    <dbReference type="NCBI Taxonomy" id="182062"/>
    <lineage>
        <taxon>Eukaryota</taxon>
        <taxon>Fungi</taxon>
        <taxon>Dikarya</taxon>
        <taxon>Basidiomycota</taxon>
        <taxon>Agaricomycotina</taxon>
        <taxon>Agaricomycetes</taxon>
        <taxon>Agaricomycetidae</taxon>
        <taxon>Agaricales</taxon>
        <taxon>Marasmiineae</taxon>
        <taxon>Marasmiaceae</taxon>
        <taxon>Tetrapyrgos</taxon>
    </lineage>
</organism>
<proteinExistence type="predicted"/>
<sequence length="157" mass="17598">MVAIPPGGESSPRSTQGISQAQTYREYGFDSIINNMRAMRCLSLVEKSGLPTFRDFTPTITRSEGQIRLSEDDGPPAHDFLEDEHLDRHDALELDEGDVRDLPERISPTSSPNPDYPPDIAAGIWSDGNGGGDERELQDLHEHRHYGEQEETHTDRQ</sequence>
<evidence type="ECO:0000313" key="3">
    <source>
        <dbReference type="Proteomes" id="UP000559256"/>
    </source>
</evidence>
<feature type="compositionally biased region" description="Basic and acidic residues" evidence="1">
    <location>
        <begin position="69"/>
        <end position="104"/>
    </location>
</feature>
<dbReference type="EMBL" id="JAACJM010000021">
    <property type="protein sequence ID" value="KAF5366811.1"/>
    <property type="molecule type" value="Genomic_DNA"/>
</dbReference>
<evidence type="ECO:0000256" key="1">
    <source>
        <dbReference type="SAM" id="MobiDB-lite"/>
    </source>
</evidence>
<dbReference type="AlphaFoldDB" id="A0A8H5GKM8"/>